<feature type="region of interest" description="Disordered" evidence="1">
    <location>
        <begin position="95"/>
        <end position="148"/>
    </location>
</feature>
<keyword evidence="3" id="KW-1185">Reference proteome</keyword>
<proteinExistence type="predicted"/>
<evidence type="ECO:0000313" key="3">
    <source>
        <dbReference type="Proteomes" id="UP000221165"/>
    </source>
</evidence>
<dbReference type="RefSeq" id="XP_067925286.1">
    <property type="nucleotide sequence ID" value="XM_068062740.1"/>
</dbReference>
<dbReference type="VEuPathDB" id="ToxoDB:CSUI_002540"/>
<name>A0A2C6KHU3_9APIC</name>
<feature type="compositionally biased region" description="Basic and acidic residues" evidence="1">
    <location>
        <begin position="95"/>
        <end position="105"/>
    </location>
</feature>
<reference evidence="2 3" key="1">
    <citation type="journal article" date="2017" name="Int. J. Parasitol.">
        <title>The genome of the protozoan parasite Cystoisospora suis and a reverse vaccinology approach to identify vaccine candidates.</title>
        <authorList>
            <person name="Palmieri N."/>
            <person name="Shrestha A."/>
            <person name="Ruttkowski B."/>
            <person name="Beck T."/>
            <person name="Vogl C."/>
            <person name="Tomley F."/>
            <person name="Blake D.P."/>
            <person name="Joachim A."/>
        </authorList>
    </citation>
    <scope>NUCLEOTIDE SEQUENCE [LARGE SCALE GENOMIC DNA]</scope>
    <source>
        <strain evidence="2 3">Wien I</strain>
    </source>
</reference>
<dbReference type="Proteomes" id="UP000221165">
    <property type="component" value="Unassembled WGS sequence"/>
</dbReference>
<gene>
    <name evidence="2" type="ORF">CSUI_002540</name>
</gene>
<dbReference type="EMBL" id="MIGC01001062">
    <property type="protein sequence ID" value="PHJ23611.1"/>
    <property type="molecule type" value="Genomic_DNA"/>
</dbReference>
<comment type="caution">
    <text evidence="2">The sequence shown here is derived from an EMBL/GenBank/DDBJ whole genome shotgun (WGS) entry which is preliminary data.</text>
</comment>
<protein>
    <submittedName>
        <fullName evidence="2">Uncharacterized protein</fullName>
    </submittedName>
</protein>
<sequence>MMESATVSPPGANGQQVTLLSSLTTLLFSLFSNLEINLNGRLSGHDLRCEEMKARMRYQDLRVEELIRRLAGHDTDLEAMRAQMKYQEKQIKELTRRLDESERARSPRRNGRTRQEVSQNGMGSFSACGSEASKGNGEKGHSDTGKQGSQFAWGFLQDQLETYRKEVAAFRTSISGRIESLSQRLTFVEGGFKLRVEKAVDCAGKPRGEVPVVEPTVKPVGQKDDTVHHVISRGMQEWRQGTTLLREAMGYERHRPAARVYQNKTEIPGLEKTKDMNKAEEERKQREEIPTYTYVSYPNNRTLHYPDNQIPTYPTNETASTVNNETASNANNPTPHYVYKTTPYYVYKETPYYVYKETPSTEKEEDTKTKYCYCKEKHAREPISSPSFERLTGNGAATRFTTRGYEVKPPGVPIISSHDRSRSLIR</sequence>
<dbReference type="AlphaFoldDB" id="A0A2C6KHU3"/>
<evidence type="ECO:0000313" key="2">
    <source>
        <dbReference type="EMBL" id="PHJ23611.1"/>
    </source>
</evidence>
<evidence type="ECO:0000256" key="1">
    <source>
        <dbReference type="SAM" id="MobiDB-lite"/>
    </source>
</evidence>
<dbReference type="GeneID" id="94425951"/>
<organism evidence="2 3">
    <name type="scientific">Cystoisospora suis</name>
    <dbReference type="NCBI Taxonomy" id="483139"/>
    <lineage>
        <taxon>Eukaryota</taxon>
        <taxon>Sar</taxon>
        <taxon>Alveolata</taxon>
        <taxon>Apicomplexa</taxon>
        <taxon>Conoidasida</taxon>
        <taxon>Coccidia</taxon>
        <taxon>Eucoccidiorida</taxon>
        <taxon>Eimeriorina</taxon>
        <taxon>Sarcocystidae</taxon>
        <taxon>Cystoisospora</taxon>
    </lineage>
</organism>
<accession>A0A2C6KHU3</accession>